<reference evidence="1 2" key="1">
    <citation type="journal article" date="2021" name="BMC Genomics">
        <title>Datura genome reveals duplications of psychoactive alkaloid biosynthetic genes and high mutation rate following tissue culture.</title>
        <authorList>
            <person name="Rajewski A."/>
            <person name="Carter-House D."/>
            <person name="Stajich J."/>
            <person name="Litt A."/>
        </authorList>
    </citation>
    <scope>NUCLEOTIDE SEQUENCE [LARGE SCALE GENOMIC DNA]</scope>
    <source>
        <strain evidence="1">AR-01</strain>
    </source>
</reference>
<evidence type="ECO:0000313" key="2">
    <source>
        <dbReference type="Proteomes" id="UP000823775"/>
    </source>
</evidence>
<keyword evidence="2" id="KW-1185">Reference proteome</keyword>
<dbReference type="EMBL" id="JACEIK010000079">
    <property type="protein sequence ID" value="MCD7448987.1"/>
    <property type="molecule type" value="Genomic_DNA"/>
</dbReference>
<evidence type="ECO:0000313" key="1">
    <source>
        <dbReference type="EMBL" id="MCD7448987.1"/>
    </source>
</evidence>
<name>A0ABS8RQU9_DATST</name>
<accession>A0ABS8RQU9</accession>
<comment type="caution">
    <text evidence="1">The sequence shown here is derived from an EMBL/GenBank/DDBJ whole genome shotgun (WGS) entry which is preliminary data.</text>
</comment>
<sequence>MESSRFRVLGPAVLVREESSSKSVHSYPIDTSITMRNRVSFYPFVATTPRKGQSPLHTELVAKSGPKMEHYKAITSNRSCTVQGRNYYIHVSKDIFARLLGIFSIAHEVIAWETIVMAAQTLSNNFNKRKVKSLKPCTYCDKGRYTSWMLIGLFMANHHIAKDVSISTGNMDQTSAFPFHWTRSRSADYFQCLIAFFNITSSG</sequence>
<organism evidence="1 2">
    <name type="scientific">Datura stramonium</name>
    <name type="common">Jimsonweed</name>
    <name type="synonym">Common thornapple</name>
    <dbReference type="NCBI Taxonomy" id="4076"/>
    <lineage>
        <taxon>Eukaryota</taxon>
        <taxon>Viridiplantae</taxon>
        <taxon>Streptophyta</taxon>
        <taxon>Embryophyta</taxon>
        <taxon>Tracheophyta</taxon>
        <taxon>Spermatophyta</taxon>
        <taxon>Magnoliopsida</taxon>
        <taxon>eudicotyledons</taxon>
        <taxon>Gunneridae</taxon>
        <taxon>Pentapetalae</taxon>
        <taxon>asterids</taxon>
        <taxon>lamiids</taxon>
        <taxon>Solanales</taxon>
        <taxon>Solanaceae</taxon>
        <taxon>Solanoideae</taxon>
        <taxon>Datureae</taxon>
        <taxon>Datura</taxon>
    </lineage>
</organism>
<gene>
    <name evidence="1" type="ORF">HAX54_048070</name>
</gene>
<dbReference type="Proteomes" id="UP000823775">
    <property type="component" value="Unassembled WGS sequence"/>
</dbReference>
<protein>
    <submittedName>
        <fullName evidence="1">Uncharacterized protein</fullName>
    </submittedName>
</protein>
<proteinExistence type="predicted"/>